<name>A0A9Q1F191_SYNKA</name>
<reference evidence="2" key="1">
    <citation type="journal article" date="2023" name="Science">
        <title>Genome structures resolve the early diversification of teleost fishes.</title>
        <authorList>
            <person name="Parey E."/>
            <person name="Louis A."/>
            <person name="Montfort J."/>
            <person name="Bouchez O."/>
            <person name="Roques C."/>
            <person name="Iampietro C."/>
            <person name="Lluch J."/>
            <person name="Castinel A."/>
            <person name="Donnadieu C."/>
            <person name="Desvignes T."/>
            <person name="Floi Bucao C."/>
            <person name="Jouanno E."/>
            <person name="Wen M."/>
            <person name="Mejri S."/>
            <person name="Dirks R."/>
            <person name="Jansen H."/>
            <person name="Henkel C."/>
            <person name="Chen W.J."/>
            <person name="Zahm M."/>
            <person name="Cabau C."/>
            <person name="Klopp C."/>
            <person name="Thompson A.W."/>
            <person name="Robinson-Rechavi M."/>
            <person name="Braasch I."/>
            <person name="Lecointre G."/>
            <person name="Bobe J."/>
            <person name="Postlethwait J.H."/>
            <person name="Berthelot C."/>
            <person name="Roest Crollius H."/>
            <person name="Guiguen Y."/>
        </authorList>
    </citation>
    <scope>NUCLEOTIDE SEQUENCE</scope>
    <source>
        <strain evidence="2">WJC10195</strain>
    </source>
</reference>
<organism evidence="2 3">
    <name type="scientific">Synaphobranchus kaupii</name>
    <name type="common">Kaup's arrowtooth eel</name>
    <dbReference type="NCBI Taxonomy" id="118154"/>
    <lineage>
        <taxon>Eukaryota</taxon>
        <taxon>Metazoa</taxon>
        <taxon>Chordata</taxon>
        <taxon>Craniata</taxon>
        <taxon>Vertebrata</taxon>
        <taxon>Euteleostomi</taxon>
        <taxon>Actinopterygii</taxon>
        <taxon>Neopterygii</taxon>
        <taxon>Teleostei</taxon>
        <taxon>Anguilliformes</taxon>
        <taxon>Synaphobranchidae</taxon>
        <taxon>Synaphobranchus</taxon>
    </lineage>
</organism>
<dbReference type="AlphaFoldDB" id="A0A9Q1F191"/>
<evidence type="ECO:0000256" key="1">
    <source>
        <dbReference type="SAM" id="MobiDB-lite"/>
    </source>
</evidence>
<keyword evidence="3" id="KW-1185">Reference proteome</keyword>
<gene>
    <name evidence="2" type="ORF">SKAU_G00276000</name>
</gene>
<evidence type="ECO:0000313" key="2">
    <source>
        <dbReference type="EMBL" id="KAJ8349011.1"/>
    </source>
</evidence>
<evidence type="ECO:0000313" key="3">
    <source>
        <dbReference type="Proteomes" id="UP001152622"/>
    </source>
</evidence>
<proteinExistence type="predicted"/>
<comment type="caution">
    <text evidence="2">The sequence shown here is derived from an EMBL/GenBank/DDBJ whole genome shotgun (WGS) entry which is preliminary data.</text>
</comment>
<feature type="region of interest" description="Disordered" evidence="1">
    <location>
        <begin position="95"/>
        <end position="122"/>
    </location>
</feature>
<dbReference type="EMBL" id="JAINUF010000010">
    <property type="protein sequence ID" value="KAJ8349011.1"/>
    <property type="molecule type" value="Genomic_DNA"/>
</dbReference>
<protein>
    <submittedName>
        <fullName evidence="2">Uncharacterized protein</fullName>
    </submittedName>
</protein>
<dbReference type="Proteomes" id="UP001152622">
    <property type="component" value="Chromosome 10"/>
</dbReference>
<dbReference type="OrthoDB" id="8952994at2759"/>
<accession>A0A9Q1F191</accession>
<sequence>MKMASQLKGKKSATGDSVLVCGIGSTQLNVPLHCVNLESDLVWGEVVVGVLSVLPVEGVDVILGNDLAGDHVTDTEENYDDAVTLDWIQVGENILAPKSPPAPSGMDYDDVGEEPLERGGAF</sequence>